<dbReference type="OrthoDB" id="6110469at2759"/>
<evidence type="ECO:0000256" key="1">
    <source>
        <dbReference type="SAM" id="Phobius"/>
    </source>
</evidence>
<name>A0A6J8ABX6_MYTCO</name>
<accession>A0A6J8ABX6</accession>
<keyword evidence="3" id="KW-1185">Reference proteome</keyword>
<organism evidence="2 3">
    <name type="scientific">Mytilus coruscus</name>
    <name type="common">Sea mussel</name>
    <dbReference type="NCBI Taxonomy" id="42192"/>
    <lineage>
        <taxon>Eukaryota</taxon>
        <taxon>Metazoa</taxon>
        <taxon>Spiralia</taxon>
        <taxon>Lophotrochozoa</taxon>
        <taxon>Mollusca</taxon>
        <taxon>Bivalvia</taxon>
        <taxon>Autobranchia</taxon>
        <taxon>Pteriomorphia</taxon>
        <taxon>Mytilida</taxon>
        <taxon>Mytiloidea</taxon>
        <taxon>Mytilidae</taxon>
        <taxon>Mytilinae</taxon>
        <taxon>Mytilus</taxon>
    </lineage>
</organism>
<keyword evidence="1" id="KW-0472">Membrane</keyword>
<proteinExistence type="predicted"/>
<gene>
    <name evidence="2" type="ORF">MCOR_5038</name>
</gene>
<evidence type="ECO:0008006" key="4">
    <source>
        <dbReference type="Google" id="ProtNLM"/>
    </source>
</evidence>
<feature type="transmembrane region" description="Helical" evidence="1">
    <location>
        <begin position="188"/>
        <end position="209"/>
    </location>
</feature>
<evidence type="ECO:0000313" key="3">
    <source>
        <dbReference type="Proteomes" id="UP000507470"/>
    </source>
</evidence>
<sequence>MDENTKVGYVMYNISNIDNSSFYVSHGAPVSTTINNSFGLIRLIESIDYENHTLYTYSLVCKYKYDMSIIVKNIIEGRLSFEKSTYKASTLSIKAVGSVVIPRIRILYTDADPSDIRFNMTQSEFFLSYIRPGIFQLQQRKRLVKSVYKFQLTAYLEGFPDNNDTASIVINVVDNNLSNISGSCKEDIYIDLTIVFGILTGILLLLHAFEIRWLNKVKRTKKKTDIVTTKQIFV</sequence>
<protein>
    <recommendedName>
        <fullName evidence="4">Cadherin domain-containing protein</fullName>
    </recommendedName>
</protein>
<keyword evidence="1" id="KW-1133">Transmembrane helix</keyword>
<evidence type="ECO:0000313" key="2">
    <source>
        <dbReference type="EMBL" id="CAC5363722.1"/>
    </source>
</evidence>
<reference evidence="2 3" key="1">
    <citation type="submission" date="2020-06" db="EMBL/GenBank/DDBJ databases">
        <authorList>
            <person name="Li R."/>
            <person name="Bekaert M."/>
        </authorList>
    </citation>
    <scope>NUCLEOTIDE SEQUENCE [LARGE SCALE GENOMIC DNA]</scope>
    <source>
        <strain evidence="3">wild</strain>
    </source>
</reference>
<dbReference type="Proteomes" id="UP000507470">
    <property type="component" value="Unassembled WGS sequence"/>
</dbReference>
<dbReference type="EMBL" id="CACVKT020000906">
    <property type="protein sequence ID" value="CAC5363722.1"/>
    <property type="molecule type" value="Genomic_DNA"/>
</dbReference>
<keyword evidence="1" id="KW-0812">Transmembrane</keyword>
<dbReference type="AlphaFoldDB" id="A0A6J8ABX6"/>